<evidence type="ECO:0000256" key="1">
    <source>
        <dbReference type="SAM" id="MobiDB-lite"/>
    </source>
</evidence>
<accession>A0A963Z7M4</accession>
<dbReference type="InterPro" id="IPR029063">
    <property type="entry name" value="SAM-dependent_MTases_sf"/>
</dbReference>
<dbReference type="AlphaFoldDB" id="A0A963Z7M4"/>
<dbReference type="Pfam" id="PF13489">
    <property type="entry name" value="Methyltransf_23"/>
    <property type="match status" value="1"/>
</dbReference>
<evidence type="ECO:0000313" key="2">
    <source>
        <dbReference type="EMBL" id="MCB8883362.1"/>
    </source>
</evidence>
<dbReference type="GO" id="GO:0032259">
    <property type="term" value="P:methylation"/>
    <property type="evidence" value="ECO:0007669"/>
    <property type="project" value="UniProtKB-KW"/>
</dbReference>
<dbReference type="Proteomes" id="UP000721844">
    <property type="component" value="Unassembled WGS sequence"/>
</dbReference>
<dbReference type="EMBL" id="JAESVA010000013">
    <property type="protein sequence ID" value="MCB8883362.1"/>
    <property type="molecule type" value="Genomic_DNA"/>
</dbReference>
<dbReference type="SUPFAM" id="SSF53335">
    <property type="entry name" value="S-adenosyl-L-methionine-dependent methyltransferases"/>
    <property type="match status" value="2"/>
</dbReference>
<dbReference type="PANTHER" id="PTHR43464:SF83">
    <property type="entry name" value="MALONYL-[ACYL-CARRIER PROTEIN] O-METHYLTRANSFERASE"/>
    <property type="match status" value="1"/>
</dbReference>
<name>A0A963Z7M4_9PROT</name>
<organism evidence="2 3">
    <name type="scientific">Acidisoma cellulosilyticum</name>
    <dbReference type="NCBI Taxonomy" id="2802395"/>
    <lineage>
        <taxon>Bacteria</taxon>
        <taxon>Pseudomonadati</taxon>
        <taxon>Pseudomonadota</taxon>
        <taxon>Alphaproteobacteria</taxon>
        <taxon>Acetobacterales</taxon>
        <taxon>Acidocellaceae</taxon>
        <taxon>Acidisoma</taxon>
    </lineage>
</organism>
<protein>
    <submittedName>
        <fullName evidence="2">Methyltransferase domain-containing protein</fullName>
    </submittedName>
</protein>
<keyword evidence="2" id="KW-0489">Methyltransferase</keyword>
<dbReference type="GO" id="GO:0008168">
    <property type="term" value="F:methyltransferase activity"/>
    <property type="evidence" value="ECO:0007669"/>
    <property type="project" value="UniProtKB-KW"/>
</dbReference>
<proteinExistence type="predicted"/>
<keyword evidence="3" id="KW-1185">Reference proteome</keyword>
<gene>
    <name evidence="2" type="ORF">ACELLULO517_24150</name>
</gene>
<comment type="caution">
    <text evidence="2">The sequence shown here is derived from an EMBL/GenBank/DDBJ whole genome shotgun (WGS) entry which is preliminary data.</text>
</comment>
<dbReference type="Gene3D" id="3.40.50.150">
    <property type="entry name" value="Vaccinia Virus protein VP39"/>
    <property type="match status" value="2"/>
</dbReference>
<evidence type="ECO:0000313" key="3">
    <source>
        <dbReference type="Proteomes" id="UP000721844"/>
    </source>
</evidence>
<reference evidence="2 3" key="1">
    <citation type="journal article" date="2021" name="Microorganisms">
        <title>Acidisoma silvae sp. nov. and Acidisomacellulosilytica sp. nov., Two Acidophilic Bacteria Isolated from Decaying Wood, Hydrolyzing Cellulose and Producing Poly-3-hydroxybutyrate.</title>
        <authorList>
            <person name="Mieszkin S."/>
            <person name="Pouder E."/>
            <person name="Uroz S."/>
            <person name="Simon-Colin C."/>
            <person name="Alain K."/>
        </authorList>
    </citation>
    <scope>NUCLEOTIDE SEQUENCE [LARGE SCALE GENOMIC DNA]</scope>
    <source>
        <strain evidence="2 3">HW T5.17</strain>
    </source>
</reference>
<dbReference type="CDD" id="cd02440">
    <property type="entry name" value="AdoMet_MTases"/>
    <property type="match status" value="1"/>
</dbReference>
<dbReference type="PANTHER" id="PTHR43464">
    <property type="entry name" value="METHYLTRANSFERASE"/>
    <property type="match status" value="1"/>
</dbReference>
<feature type="region of interest" description="Disordered" evidence="1">
    <location>
        <begin position="204"/>
        <end position="250"/>
    </location>
</feature>
<keyword evidence="2" id="KW-0808">Transferase</keyword>
<sequence>MLDGKVLAGDADRRGAEDAVLGGEKFWGMRVIEVAPGSAWLSAHLAARCGAYIVLDRPAMTGDKADDVRTGWQHVMQALGLQPEIVTDKERSVAGLSDGYDVALSFGALSRADDPLELLALMAELSDDTLVIIEPSEAGEGDGSVEARLTMAPETADPYGARWVFSPALLERLLNRVGFERQVVTRHAPAVTPGTGTSVTIVARRHVRRPPASRRQGPRMAEAPLPASPQPAYSPDHEAAADLPLPPPADRRAAIGTADVEVFVTVGRNVFEQMVQALARSGIAAGQLGRVLDFGCGLSRVLRWWRMFPRVNIHGTDIDVAAIMWNREHLGYGTFAFNTLDPRLDYPSESFDLVHAIDVMSHYPEHLQIVWFKEFLRILRPGGQVYFTSRGRSCRALLPPDLQAVFDDHRLVCGGAEQAGTEHCVAFHPPQWVVNTLVPATGAEVLELAEWPVGSPGEDLWLLRKPHAAGWR</sequence>
<dbReference type="RefSeq" id="WP_227310020.1">
    <property type="nucleotide sequence ID" value="NZ_JAESVA010000013.1"/>
</dbReference>